<dbReference type="AlphaFoldDB" id="A0A193SSS2"/>
<proteinExistence type="predicted"/>
<dbReference type="InterPro" id="IPR009634">
    <property type="entry name" value="Put_exci"/>
</dbReference>
<protein>
    <recommendedName>
        <fullName evidence="3">DNA-binding protein</fullName>
    </recommendedName>
</protein>
<name>A0A193SSS2_9PSED</name>
<dbReference type="RefSeq" id="WP_003378582.1">
    <property type="nucleotide sequence ID" value="NZ_LT222319.1"/>
</dbReference>
<dbReference type="Pfam" id="PF06806">
    <property type="entry name" value="DUF1233"/>
    <property type="match status" value="1"/>
</dbReference>
<evidence type="ECO:0008006" key="3">
    <source>
        <dbReference type="Google" id="ProtNLM"/>
    </source>
</evidence>
<gene>
    <name evidence="1" type="ORF">PL963_03509</name>
</gene>
<dbReference type="EMBL" id="LT963395">
    <property type="protein sequence ID" value="SOS21599.1"/>
    <property type="molecule type" value="Genomic_DNA"/>
</dbReference>
<dbReference type="Proteomes" id="UP000239025">
    <property type="component" value="Chromosome 1"/>
</dbReference>
<reference evidence="2" key="1">
    <citation type="submission" date="2017-11" db="EMBL/GenBank/DDBJ databases">
        <authorList>
            <person name="Blom J."/>
        </authorList>
    </citation>
    <scope>NUCLEOTIDE SEQUENCE [LARGE SCALE GENOMIC DNA]</scope>
</reference>
<evidence type="ECO:0000313" key="1">
    <source>
        <dbReference type="EMBL" id="SOS21599.1"/>
    </source>
</evidence>
<keyword evidence="2" id="KW-1185">Reference proteome</keyword>
<dbReference type="InterPro" id="IPR038146">
    <property type="entry name" value="933W_put_Xis_sf"/>
</dbReference>
<accession>A0A193SSS2</accession>
<evidence type="ECO:0000313" key="2">
    <source>
        <dbReference type="Proteomes" id="UP000239025"/>
    </source>
</evidence>
<sequence length="71" mass="8425">MAAIQKAEYQVHPGLWFRQELLLPIFGITTEAARKYRSNGLWLEGKHWRKDPANRVVYSRQAIEKWMEGRP</sequence>
<dbReference type="Gene3D" id="1.10.1660.60">
    <property type="entry name" value="Putative excisionased domain DUF1233"/>
    <property type="match status" value="1"/>
</dbReference>
<organism evidence="1 2">
    <name type="scientific">Pseudomonas cerasi</name>
    <dbReference type="NCBI Taxonomy" id="1583341"/>
    <lineage>
        <taxon>Bacteria</taxon>
        <taxon>Pseudomonadati</taxon>
        <taxon>Pseudomonadota</taxon>
        <taxon>Gammaproteobacteria</taxon>
        <taxon>Pseudomonadales</taxon>
        <taxon>Pseudomonadaceae</taxon>
        <taxon>Pseudomonas</taxon>
    </lineage>
</organism>